<dbReference type="Proteomes" id="UP000248806">
    <property type="component" value="Unassembled WGS sequence"/>
</dbReference>
<protein>
    <submittedName>
        <fullName evidence="1">Uncharacterized protein</fullName>
    </submittedName>
</protein>
<gene>
    <name evidence="1" type="ORF">EI42_02748</name>
</gene>
<sequence length="39" mass="4586">MLITCDEKPFLIISHLAEIEFQKWCILSLVLLRSFPSYS</sequence>
<organism evidence="1 2">
    <name type="scientific">Thermosporothrix hazakensis</name>
    <dbReference type="NCBI Taxonomy" id="644383"/>
    <lineage>
        <taxon>Bacteria</taxon>
        <taxon>Bacillati</taxon>
        <taxon>Chloroflexota</taxon>
        <taxon>Ktedonobacteria</taxon>
        <taxon>Ktedonobacterales</taxon>
        <taxon>Thermosporotrichaceae</taxon>
        <taxon>Thermosporothrix</taxon>
    </lineage>
</organism>
<name>A0A326UFS9_THEHA</name>
<evidence type="ECO:0000313" key="2">
    <source>
        <dbReference type="Proteomes" id="UP000248806"/>
    </source>
</evidence>
<evidence type="ECO:0000313" key="1">
    <source>
        <dbReference type="EMBL" id="PZW29453.1"/>
    </source>
</evidence>
<keyword evidence="2" id="KW-1185">Reference proteome</keyword>
<comment type="caution">
    <text evidence="1">The sequence shown here is derived from an EMBL/GenBank/DDBJ whole genome shotgun (WGS) entry which is preliminary data.</text>
</comment>
<proteinExistence type="predicted"/>
<dbReference type="AlphaFoldDB" id="A0A326UFS9"/>
<accession>A0A326UFS9</accession>
<dbReference type="EMBL" id="QKUF01000008">
    <property type="protein sequence ID" value="PZW29453.1"/>
    <property type="molecule type" value="Genomic_DNA"/>
</dbReference>
<reference evidence="1 2" key="1">
    <citation type="submission" date="2018-06" db="EMBL/GenBank/DDBJ databases">
        <title>Genomic Encyclopedia of Archaeal and Bacterial Type Strains, Phase II (KMG-II): from individual species to whole genera.</title>
        <authorList>
            <person name="Goeker M."/>
        </authorList>
    </citation>
    <scope>NUCLEOTIDE SEQUENCE [LARGE SCALE GENOMIC DNA]</scope>
    <source>
        <strain evidence="1 2">ATCC BAA-1881</strain>
    </source>
</reference>